<dbReference type="SUPFAM" id="SSF48008">
    <property type="entry name" value="GntR ligand-binding domain-like"/>
    <property type="match status" value="1"/>
</dbReference>
<dbReference type="InterPro" id="IPR008920">
    <property type="entry name" value="TF_FadR/GntR_C"/>
</dbReference>
<gene>
    <name evidence="5" type="ORF">GCM10023322_11980</name>
</gene>
<evidence type="ECO:0000256" key="2">
    <source>
        <dbReference type="ARBA" id="ARBA00023125"/>
    </source>
</evidence>
<dbReference type="PRINTS" id="PR00035">
    <property type="entry name" value="HTHGNTR"/>
</dbReference>
<dbReference type="Pfam" id="PF07729">
    <property type="entry name" value="FCD"/>
    <property type="match status" value="1"/>
</dbReference>
<evidence type="ECO:0000313" key="5">
    <source>
        <dbReference type="EMBL" id="GAA5180205.1"/>
    </source>
</evidence>
<feature type="domain" description="HTH gntR-type" evidence="4">
    <location>
        <begin position="1"/>
        <end position="67"/>
    </location>
</feature>
<dbReference type="Proteomes" id="UP001501570">
    <property type="component" value="Unassembled WGS sequence"/>
</dbReference>
<dbReference type="Pfam" id="PF00392">
    <property type="entry name" value="GntR"/>
    <property type="match status" value="1"/>
</dbReference>
<proteinExistence type="predicted"/>
<dbReference type="SMART" id="SM00345">
    <property type="entry name" value="HTH_GNTR"/>
    <property type="match status" value="1"/>
</dbReference>
<evidence type="ECO:0000256" key="3">
    <source>
        <dbReference type="ARBA" id="ARBA00023163"/>
    </source>
</evidence>
<organism evidence="5 6">
    <name type="scientific">Rugosimonospora acidiphila</name>
    <dbReference type="NCBI Taxonomy" id="556531"/>
    <lineage>
        <taxon>Bacteria</taxon>
        <taxon>Bacillati</taxon>
        <taxon>Actinomycetota</taxon>
        <taxon>Actinomycetes</taxon>
        <taxon>Micromonosporales</taxon>
        <taxon>Micromonosporaceae</taxon>
        <taxon>Rugosimonospora</taxon>
    </lineage>
</organism>
<comment type="caution">
    <text evidence="5">The sequence shown here is derived from an EMBL/GenBank/DDBJ whole genome shotgun (WGS) entry which is preliminary data.</text>
</comment>
<dbReference type="InterPro" id="IPR036390">
    <property type="entry name" value="WH_DNA-bd_sf"/>
</dbReference>
<dbReference type="EMBL" id="BAABJQ010000003">
    <property type="protein sequence ID" value="GAA5180205.1"/>
    <property type="molecule type" value="Genomic_DNA"/>
</dbReference>
<dbReference type="PROSITE" id="PS50949">
    <property type="entry name" value="HTH_GNTR"/>
    <property type="match status" value="1"/>
</dbReference>
<evidence type="ECO:0000256" key="1">
    <source>
        <dbReference type="ARBA" id="ARBA00023015"/>
    </source>
</evidence>
<dbReference type="InterPro" id="IPR036388">
    <property type="entry name" value="WH-like_DNA-bd_sf"/>
</dbReference>
<evidence type="ECO:0000313" key="6">
    <source>
        <dbReference type="Proteomes" id="UP001501570"/>
    </source>
</evidence>
<dbReference type="SUPFAM" id="SSF46785">
    <property type="entry name" value="Winged helix' DNA-binding domain"/>
    <property type="match status" value="1"/>
</dbReference>
<dbReference type="SMART" id="SM00895">
    <property type="entry name" value="FCD"/>
    <property type="match status" value="1"/>
</dbReference>
<keyword evidence="2" id="KW-0238">DNA-binding</keyword>
<dbReference type="Gene3D" id="1.10.10.10">
    <property type="entry name" value="Winged helix-like DNA-binding domain superfamily/Winged helix DNA-binding domain"/>
    <property type="match status" value="1"/>
</dbReference>
<keyword evidence="3" id="KW-0804">Transcription</keyword>
<keyword evidence="6" id="KW-1185">Reference proteome</keyword>
<name>A0ABP9RLE7_9ACTN</name>
<accession>A0ABP9RLE7</accession>
<dbReference type="InterPro" id="IPR000524">
    <property type="entry name" value="Tscrpt_reg_HTH_GntR"/>
</dbReference>
<protein>
    <submittedName>
        <fullName evidence="5">GntR family transcriptional regulator</fullName>
    </submittedName>
</protein>
<dbReference type="RefSeq" id="WP_345626847.1">
    <property type="nucleotide sequence ID" value="NZ_BAABJQ010000003.1"/>
</dbReference>
<dbReference type="InterPro" id="IPR011711">
    <property type="entry name" value="GntR_C"/>
</dbReference>
<dbReference type="CDD" id="cd07377">
    <property type="entry name" value="WHTH_GntR"/>
    <property type="match status" value="1"/>
</dbReference>
<keyword evidence="1" id="KW-0805">Transcription regulation</keyword>
<evidence type="ECO:0000259" key="4">
    <source>
        <dbReference type="PROSITE" id="PS50949"/>
    </source>
</evidence>
<dbReference type="PANTHER" id="PTHR43537:SF5">
    <property type="entry name" value="UXU OPERON TRANSCRIPTIONAL REGULATOR"/>
    <property type="match status" value="1"/>
</dbReference>
<sequence>MHPEDIAALLRRAVRERVLTPGQPLNQDELARRFGVSRIPLREALRTLSGEGLIVIRPGMGAMVIELDAHEVEELYDLRLQLEPSLARAVAGQVRSRDIDELDGLVQRMAQAPKPDPEEWSGLHYVFRRRLYEMSGRRHGLRLVTQLLNLVEPYSRYYAHVLGAQDRVGVELAGEVAALRADDGELLANLISANIEHVRSALVAAMGAVEAPRDRLDELFTDRH</sequence>
<reference evidence="6" key="1">
    <citation type="journal article" date="2019" name="Int. J. Syst. Evol. Microbiol.">
        <title>The Global Catalogue of Microorganisms (GCM) 10K type strain sequencing project: providing services to taxonomists for standard genome sequencing and annotation.</title>
        <authorList>
            <consortium name="The Broad Institute Genomics Platform"/>
            <consortium name="The Broad Institute Genome Sequencing Center for Infectious Disease"/>
            <person name="Wu L."/>
            <person name="Ma J."/>
        </authorList>
    </citation>
    <scope>NUCLEOTIDE SEQUENCE [LARGE SCALE GENOMIC DNA]</scope>
    <source>
        <strain evidence="6">JCM 18304</strain>
    </source>
</reference>
<dbReference type="Gene3D" id="1.20.120.530">
    <property type="entry name" value="GntR ligand-binding domain-like"/>
    <property type="match status" value="1"/>
</dbReference>
<dbReference type="PANTHER" id="PTHR43537">
    <property type="entry name" value="TRANSCRIPTIONAL REGULATOR, GNTR FAMILY"/>
    <property type="match status" value="1"/>
</dbReference>